<reference evidence="1" key="1">
    <citation type="journal article" date="2014" name="Int. J. Syst. Evol. Microbiol.">
        <title>Complete genome of a new Firmicutes species belonging to the dominant human colonic microbiota ('Ruminococcus bicirculans') reveals two chromosomes and a selective capacity to utilize plant glucans.</title>
        <authorList>
            <consortium name="NISC Comparative Sequencing Program"/>
            <person name="Wegmann U."/>
            <person name="Louis P."/>
            <person name="Goesmann A."/>
            <person name="Henrissat B."/>
            <person name="Duncan S.H."/>
            <person name="Flint H.J."/>
        </authorList>
    </citation>
    <scope>NUCLEOTIDE SEQUENCE</scope>
    <source>
        <strain evidence="1">CECT 7703</strain>
    </source>
</reference>
<accession>A0ABT8B2K7</accession>
<dbReference type="Proteomes" id="UP001180081">
    <property type="component" value="Unassembled WGS sequence"/>
</dbReference>
<gene>
    <name evidence="1" type="ORF">QWZ03_03730</name>
</gene>
<organism evidence="1 2">
    <name type="scientific">Chitinimonas viridis</name>
    <dbReference type="NCBI Taxonomy" id="664880"/>
    <lineage>
        <taxon>Bacteria</taxon>
        <taxon>Pseudomonadati</taxon>
        <taxon>Pseudomonadota</taxon>
        <taxon>Betaproteobacteria</taxon>
        <taxon>Neisseriales</taxon>
        <taxon>Chitinibacteraceae</taxon>
        <taxon>Chitinimonas</taxon>
    </lineage>
</organism>
<evidence type="ECO:0000313" key="1">
    <source>
        <dbReference type="EMBL" id="MDN3575881.1"/>
    </source>
</evidence>
<name>A0ABT8B2K7_9NEIS</name>
<proteinExistence type="predicted"/>
<dbReference type="RefSeq" id="WP_290331525.1">
    <property type="nucleotide sequence ID" value="NZ_JAUFPU010000003.1"/>
</dbReference>
<evidence type="ECO:0000313" key="2">
    <source>
        <dbReference type="Proteomes" id="UP001180081"/>
    </source>
</evidence>
<reference evidence="1" key="2">
    <citation type="submission" date="2023-06" db="EMBL/GenBank/DDBJ databases">
        <authorList>
            <person name="Lucena T."/>
            <person name="Sun Q."/>
        </authorList>
    </citation>
    <scope>NUCLEOTIDE SEQUENCE</scope>
    <source>
        <strain evidence="1">CECT 7703</strain>
    </source>
</reference>
<protein>
    <submittedName>
        <fullName evidence="1">Uncharacterized protein</fullName>
    </submittedName>
</protein>
<comment type="caution">
    <text evidence="1">The sequence shown here is derived from an EMBL/GenBank/DDBJ whole genome shotgun (WGS) entry which is preliminary data.</text>
</comment>
<keyword evidence="2" id="KW-1185">Reference proteome</keyword>
<dbReference type="EMBL" id="JAUFPU010000003">
    <property type="protein sequence ID" value="MDN3575881.1"/>
    <property type="molecule type" value="Genomic_DNA"/>
</dbReference>
<sequence>MFAGIEFLSRYIQVDALRFLLGSVATVTDKMHTVSYFKKFSYGLVPSELDEEDLDGQYFVKKEQLNSLKELLCREHHFFPVTYTEDSINPYMNQLLCELAE</sequence>